<accession>A0A3D8IU96</accession>
<dbReference type="InterPro" id="IPR050188">
    <property type="entry name" value="RluA_PseudoU_synthase"/>
</dbReference>
<keyword evidence="8" id="KW-1185">Reference proteome</keyword>
<dbReference type="InterPro" id="IPR006145">
    <property type="entry name" value="PsdUridine_synth_RsuA/RluA"/>
</dbReference>
<dbReference type="PANTHER" id="PTHR21600:SF44">
    <property type="entry name" value="RIBOSOMAL LARGE SUBUNIT PSEUDOURIDINE SYNTHASE D"/>
    <property type="match status" value="1"/>
</dbReference>
<evidence type="ECO:0000313" key="8">
    <source>
        <dbReference type="Proteomes" id="UP000257045"/>
    </source>
</evidence>
<evidence type="ECO:0000259" key="6">
    <source>
        <dbReference type="Pfam" id="PF00849"/>
    </source>
</evidence>
<dbReference type="PANTHER" id="PTHR21600">
    <property type="entry name" value="MITOCHONDRIAL RNA PSEUDOURIDINE SYNTHASE"/>
    <property type="match status" value="1"/>
</dbReference>
<dbReference type="CDD" id="cd02869">
    <property type="entry name" value="PseudoU_synth_RluA_like"/>
    <property type="match status" value="1"/>
</dbReference>
<dbReference type="InterPro" id="IPR006224">
    <property type="entry name" value="PsdUridine_synth_RluA-like_CS"/>
</dbReference>
<evidence type="ECO:0000256" key="2">
    <source>
        <dbReference type="ARBA" id="ARBA00010876"/>
    </source>
</evidence>
<dbReference type="Pfam" id="PF00849">
    <property type="entry name" value="PseudoU_synth_2"/>
    <property type="match status" value="1"/>
</dbReference>
<gene>
    <name evidence="7" type="ORF">CQA58_07970</name>
</gene>
<dbReference type="GO" id="GO:0003723">
    <property type="term" value="F:RNA binding"/>
    <property type="evidence" value="ECO:0007669"/>
    <property type="project" value="InterPro"/>
</dbReference>
<dbReference type="GO" id="GO:0000455">
    <property type="term" value="P:enzyme-directed rRNA pseudouridine synthesis"/>
    <property type="evidence" value="ECO:0007669"/>
    <property type="project" value="TreeGrafter"/>
</dbReference>
<organism evidence="7 8">
    <name type="scientific">Helicobacter brantae</name>
    <dbReference type="NCBI Taxonomy" id="375927"/>
    <lineage>
        <taxon>Bacteria</taxon>
        <taxon>Pseudomonadati</taxon>
        <taxon>Campylobacterota</taxon>
        <taxon>Epsilonproteobacteria</taxon>
        <taxon>Campylobacterales</taxon>
        <taxon>Helicobacteraceae</taxon>
        <taxon>Helicobacter</taxon>
    </lineage>
</organism>
<protein>
    <recommendedName>
        <fullName evidence="4">RNA pseudouridylate synthase</fullName>
    </recommendedName>
    <alternativeName>
        <fullName evidence="5">RNA-uridine isomerase</fullName>
    </alternativeName>
</protein>
<dbReference type="GO" id="GO:0140098">
    <property type="term" value="F:catalytic activity, acting on RNA"/>
    <property type="evidence" value="ECO:0007669"/>
    <property type="project" value="UniProtKB-ARBA"/>
</dbReference>
<dbReference type="PROSITE" id="PS01129">
    <property type="entry name" value="PSI_RLU"/>
    <property type="match status" value="1"/>
</dbReference>
<dbReference type="OrthoDB" id="128480at2"/>
<dbReference type="GO" id="GO:0009982">
    <property type="term" value="F:pseudouridine synthase activity"/>
    <property type="evidence" value="ECO:0007669"/>
    <property type="project" value="InterPro"/>
</dbReference>
<dbReference type="AlphaFoldDB" id="A0A3D8IU96"/>
<reference evidence="7 8" key="1">
    <citation type="submission" date="2018-04" db="EMBL/GenBank/DDBJ databases">
        <title>Novel Campyloabacter and Helicobacter Species and Strains.</title>
        <authorList>
            <person name="Mannion A.J."/>
            <person name="Shen Z."/>
            <person name="Fox J.G."/>
        </authorList>
    </citation>
    <scope>NUCLEOTIDE SEQUENCE [LARGE SCALE GENOMIC DNA]</scope>
    <source>
        <strain evidence="7 8">MIT 04-9366</strain>
    </source>
</reference>
<comment type="similarity">
    <text evidence="2">Belongs to the pseudouridine synthase RluA family.</text>
</comment>
<sequence length="299" mass="33747">MPFITQRFFIQEEQKAFLWLMRTLHCTQKEAQKILDKGWLTQEGQAIHKSQSICGEISLTHFSPSPLKLPIVLQTPYFVIYDKPAFLLTHPKGTFSHPSLCDALKSEFGLQANPVHRLDKETSGLLLCSINKTYESQLKALFETSQIQKTYLALVRGNLKEEQIIDSPILTPPKGAKHSNLQIRSTLSPQGKNAQTHILPLKSLKDSTLVQATPLTGRTHQIRLHLCSIGHPILGDPLYGCEDKFAQAYLESDLGEEQRESYFGAKRLMLHAYSLKFSFLGENYEVSSPFLIDNISVIP</sequence>
<evidence type="ECO:0000256" key="5">
    <source>
        <dbReference type="ARBA" id="ARBA00033164"/>
    </source>
</evidence>
<evidence type="ECO:0000256" key="4">
    <source>
        <dbReference type="ARBA" id="ARBA00031870"/>
    </source>
</evidence>
<dbReference type="InterPro" id="IPR020103">
    <property type="entry name" value="PsdUridine_synth_cat_dom_sf"/>
</dbReference>
<evidence type="ECO:0000256" key="1">
    <source>
        <dbReference type="ARBA" id="ARBA00000073"/>
    </source>
</evidence>
<name>A0A3D8IU96_9HELI</name>
<dbReference type="SUPFAM" id="SSF55120">
    <property type="entry name" value="Pseudouridine synthase"/>
    <property type="match status" value="1"/>
</dbReference>
<dbReference type="Gene3D" id="3.30.2350.10">
    <property type="entry name" value="Pseudouridine synthase"/>
    <property type="match status" value="1"/>
</dbReference>
<comment type="caution">
    <text evidence="7">The sequence shown here is derived from an EMBL/GenBank/DDBJ whole genome shotgun (WGS) entry which is preliminary data.</text>
</comment>
<feature type="domain" description="Pseudouridine synthase RsuA/RluA-like" evidence="6">
    <location>
        <begin position="77"/>
        <end position="226"/>
    </location>
</feature>
<evidence type="ECO:0000256" key="3">
    <source>
        <dbReference type="ARBA" id="ARBA00023235"/>
    </source>
</evidence>
<proteinExistence type="inferred from homology"/>
<dbReference type="RefSeq" id="WP_115570182.1">
    <property type="nucleotide sequence ID" value="NZ_NXLV01000022.1"/>
</dbReference>
<comment type="catalytic activity">
    <reaction evidence="1">
        <text>a uridine in RNA = a pseudouridine in RNA</text>
        <dbReference type="Rhea" id="RHEA:48348"/>
        <dbReference type="Rhea" id="RHEA-COMP:12068"/>
        <dbReference type="Rhea" id="RHEA-COMP:12069"/>
        <dbReference type="ChEBI" id="CHEBI:65314"/>
        <dbReference type="ChEBI" id="CHEBI:65315"/>
    </reaction>
</comment>
<dbReference type="EMBL" id="NXLV01000022">
    <property type="protein sequence ID" value="RDU68857.1"/>
    <property type="molecule type" value="Genomic_DNA"/>
</dbReference>
<dbReference type="Proteomes" id="UP000257045">
    <property type="component" value="Unassembled WGS sequence"/>
</dbReference>
<keyword evidence="3" id="KW-0413">Isomerase</keyword>
<evidence type="ECO:0000313" key="7">
    <source>
        <dbReference type="EMBL" id="RDU68857.1"/>
    </source>
</evidence>